<organism evidence="2 3">
    <name type="scientific">Dryococelus australis</name>
    <dbReference type="NCBI Taxonomy" id="614101"/>
    <lineage>
        <taxon>Eukaryota</taxon>
        <taxon>Metazoa</taxon>
        <taxon>Ecdysozoa</taxon>
        <taxon>Arthropoda</taxon>
        <taxon>Hexapoda</taxon>
        <taxon>Insecta</taxon>
        <taxon>Pterygota</taxon>
        <taxon>Neoptera</taxon>
        <taxon>Polyneoptera</taxon>
        <taxon>Phasmatodea</taxon>
        <taxon>Verophasmatodea</taxon>
        <taxon>Anareolatae</taxon>
        <taxon>Phasmatidae</taxon>
        <taxon>Eurycanthinae</taxon>
        <taxon>Dryococelus</taxon>
    </lineage>
</organism>
<comment type="caution">
    <text evidence="2">The sequence shown here is derived from an EMBL/GenBank/DDBJ whole genome shotgun (WGS) entry which is preliminary data.</text>
</comment>
<name>A0ABQ9GJG3_9NEOP</name>
<evidence type="ECO:0000313" key="2">
    <source>
        <dbReference type="EMBL" id="KAJ8872171.1"/>
    </source>
</evidence>
<reference evidence="2 3" key="1">
    <citation type="submission" date="2023-02" db="EMBL/GenBank/DDBJ databases">
        <title>LHISI_Scaffold_Assembly.</title>
        <authorList>
            <person name="Stuart O.P."/>
            <person name="Cleave R."/>
            <person name="Magrath M.J.L."/>
            <person name="Mikheyev A.S."/>
        </authorList>
    </citation>
    <scope>NUCLEOTIDE SEQUENCE [LARGE SCALE GENOMIC DNA]</scope>
    <source>
        <strain evidence="2">Daus_M_001</strain>
        <tissue evidence="2">Leg muscle</tissue>
    </source>
</reference>
<gene>
    <name evidence="2" type="ORF">PR048_025773</name>
</gene>
<evidence type="ECO:0000313" key="3">
    <source>
        <dbReference type="Proteomes" id="UP001159363"/>
    </source>
</evidence>
<accession>A0ABQ9GJG3</accession>
<protein>
    <submittedName>
        <fullName evidence="2">Uncharacterized protein</fullName>
    </submittedName>
</protein>
<dbReference type="EMBL" id="JARBHB010000011">
    <property type="protein sequence ID" value="KAJ8872171.1"/>
    <property type="molecule type" value="Genomic_DNA"/>
</dbReference>
<feature type="compositionally biased region" description="Basic and acidic residues" evidence="1">
    <location>
        <begin position="246"/>
        <end position="273"/>
    </location>
</feature>
<sequence length="324" mass="36785">MKPELSDGAPPSSLFLLSDSGFINAEPFLTWLQHLASHTKPSADDPVLLILDTPECKCGENERPPRKHTDQRHRLARFSAGVTRPGIEPGSPWWEASSLTAQTSRPTRTTLLIVLSQFANRYSADFSGISRFSRPCIPALLHSHHFSPSSSLNISLENIRRLIDNARFPEDRPKPRAKRVWTEEQRRAVGGKTRNFWEGRKKKMTQKLKERKTGMQEARAVRASKNDGREGGYLEEWLEPQGVTNDSRKCSEVSVEERNDEKSEKTNTISRRKESDAVEMERIAAQVGCWSVWSIYLACSDRAGRWTRWCQLAPSPHSGSFPYP</sequence>
<keyword evidence="3" id="KW-1185">Reference proteome</keyword>
<proteinExistence type="predicted"/>
<feature type="region of interest" description="Disordered" evidence="1">
    <location>
        <begin position="245"/>
        <end position="273"/>
    </location>
</feature>
<evidence type="ECO:0000256" key="1">
    <source>
        <dbReference type="SAM" id="MobiDB-lite"/>
    </source>
</evidence>
<dbReference type="Proteomes" id="UP001159363">
    <property type="component" value="Chromosome 10"/>
</dbReference>